<gene>
    <name evidence="2" type="ORF">SAMN04488129_11772</name>
</gene>
<evidence type="ECO:0000313" key="2">
    <source>
        <dbReference type="EMBL" id="SEL84815.1"/>
    </source>
</evidence>
<organism evidence="2 3">
    <name type="scientific">Halomonas daqiaonensis</name>
    <dbReference type="NCBI Taxonomy" id="650850"/>
    <lineage>
        <taxon>Bacteria</taxon>
        <taxon>Pseudomonadati</taxon>
        <taxon>Pseudomonadota</taxon>
        <taxon>Gammaproteobacteria</taxon>
        <taxon>Oceanospirillales</taxon>
        <taxon>Halomonadaceae</taxon>
        <taxon>Halomonas</taxon>
    </lineage>
</organism>
<keyword evidence="1" id="KW-0812">Transmembrane</keyword>
<dbReference type="AlphaFoldDB" id="A0A1H7TJU0"/>
<accession>A0A1H7TJU0</accession>
<dbReference type="OrthoDB" id="6166840at2"/>
<evidence type="ECO:0000313" key="3">
    <source>
        <dbReference type="Proteomes" id="UP000198807"/>
    </source>
</evidence>
<protein>
    <submittedName>
        <fullName evidence="2">Uncharacterized protein</fullName>
    </submittedName>
</protein>
<dbReference type="STRING" id="650850.SAMN04488129_11772"/>
<keyword evidence="1" id="KW-0472">Membrane</keyword>
<feature type="transmembrane region" description="Helical" evidence="1">
    <location>
        <begin position="6"/>
        <end position="29"/>
    </location>
</feature>
<dbReference type="RefSeq" id="WP_089714584.1">
    <property type="nucleotide sequence ID" value="NZ_FOBC01000017.1"/>
</dbReference>
<proteinExistence type="predicted"/>
<feature type="transmembrane region" description="Helical" evidence="1">
    <location>
        <begin position="94"/>
        <end position="119"/>
    </location>
</feature>
<dbReference type="EMBL" id="FOBC01000017">
    <property type="protein sequence ID" value="SEL84815.1"/>
    <property type="molecule type" value="Genomic_DNA"/>
</dbReference>
<name>A0A1H7TJU0_9GAMM</name>
<keyword evidence="1" id="KW-1133">Transmembrane helix</keyword>
<sequence length="230" mass="24757">METVSQIALSFPVVVFSVLLALAALYWLLVTLRLAPVECFERDSLKGDHLASTLVALGFAGVPASFALTVLLVLAGAITLAVELAVLRWLPLGLFRIPIGVVVLWGAFALASPLAAALCHALHRWFHRHAPQQRRCLLGERVDVKAQADADGFATAVLVDDPACQVTLHGKPGNLPEAGERRVLVKYVSEEDAYRSVVEADYREARAHLSRLRLHQRGGGEGRNGAAASS</sequence>
<feature type="transmembrane region" description="Helical" evidence="1">
    <location>
        <begin position="50"/>
        <end position="82"/>
    </location>
</feature>
<evidence type="ECO:0000256" key="1">
    <source>
        <dbReference type="SAM" id="Phobius"/>
    </source>
</evidence>
<reference evidence="3" key="1">
    <citation type="submission" date="2016-10" db="EMBL/GenBank/DDBJ databases">
        <authorList>
            <person name="Varghese N."/>
            <person name="Submissions S."/>
        </authorList>
    </citation>
    <scope>NUCLEOTIDE SEQUENCE [LARGE SCALE GENOMIC DNA]</scope>
    <source>
        <strain evidence="3">CGMCC 1.9150</strain>
    </source>
</reference>
<keyword evidence="3" id="KW-1185">Reference proteome</keyword>
<dbReference type="Proteomes" id="UP000198807">
    <property type="component" value="Unassembled WGS sequence"/>
</dbReference>